<sequence length="96" mass="10317">MSKAVGTRAVEAPVILDQANPHQARLSGCRRRTQRHIGFATGEVSQDIGRIHFKLHAGMSLLQALDQPRQDKGAKDFIGRKANGAGNLAGKAFDSP</sequence>
<comment type="caution">
    <text evidence="2">The sequence shown here is derived from an EMBL/GenBank/DDBJ whole genome shotgun (WGS) entry which is preliminary data.</text>
</comment>
<feature type="region of interest" description="Disordered" evidence="1">
    <location>
        <begin position="72"/>
        <end position="96"/>
    </location>
</feature>
<evidence type="ECO:0000313" key="2">
    <source>
        <dbReference type="EMBL" id="KAE8235391.1"/>
    </source>
</evidence>
<reference evidence="2" key="1">
    <citation type="submission" date="2016-04" db="EMBL/GenBank/DDBJ databases">
        <authorList>
            <person name="Nguyen H.D."/>
            <person name="Kesanakurti P."/>
            <person name="Cullis J."/>
            <person name="Levesque C.A."/>
            <person name="Hambleton S."/>
        </authorList>
    </citation>
    <scope>NUCLEOTIDE SEQUENCE</scope>
    <source>
        <strain evidence="2">DAOMC 238032</strain>
    </source>
</reference>
<dbReference type="Proteomes" id="UP000077671">
    <property type="component" value="Unassembled WGS sequence"/>
</dbReference>
<feature type="compositionally biased region" description="Low complexity" evidence="1">
    <location>
        <begin position="80"/>
        <end position="96"/>
    </location>
</feature>
<gene>
    <name evidence="2" type="ORF">A4X03_0g9792</name>
</gene>
<protein>
    <submittedName>
        <fullName evidence="2">Uncharacterized protein</fullName>
    </submittedName>
</protein>
<evidence type="ECO:0000313" key="3">
    <source>
        <dbReference type="Proteomes" id="UP000077671"/>
    </source>
</evidence>
<accession>A0A8T8S9F1</accession>
<evidence type="ECO:0000256" key="1">
    <source>
        <dbReference type="SAM" id="MobiDB-lite"/>
    </source>
</evidence>
<reference evidence="2" key="2">
    <citation type="journal article" date="2019" name="IMA Fungus">
        <title>Genome sequencing and comparison of five Tilletia species to identify candidate genes for the detection of regulated species infecting wheat.</title>
        <authorList>
            <person name="Nguyen H.D.T."/>
            <person name="Sultana T."/>
            <person name="Kesanakurti P."/>
            <person name="Hambleton S."/>
        </authorList>
    </citation>
    <scope>NUCLEOTIDE SEQUENCE</scope>
    <source>
        <strain evidence="2">DAOMC 238032</strain>
    </source>
</reference>
<dbReference type="EMBL" id="LWDD02004327">
    <property type="protein sequence ID" value="KAE8235391.1"/>
    <property type="molecule type" value="Genomic_DNA"/>
</dbReference>
<dbReference type="AlphaFoldDB" id="A0A8T8S9F1"/>
<name>A0A8T8S9F1_9BASI</name>
<proteinExistence type="predicted"/>
<organism evidence="2 3">
    <name type="scientific">Tilletia caries</name>
    <name type="common">wheat bunt fungus</name>
    <dbReference type="NCBI Taxonomy" id="13290"/>
    <lineage>
        <taxon>Eukaryota</taxon>
        <taxon>Fungi</taxon>
        <taxon>Dikarya</taxon>
        <taxon>Basidiomycota</taxon>
        <taxon>Ustilaginomycotina</taxon>
        <taxon>Exobasidiomycetes</taxon>
        <taxon>Tilletiales</taxon>
        <taxon>Tilletiaceae</taxon>
        <taxon>Tilletia</taxon>
    </lineage>
</organism>